<keyword evidence="1" id="KW-0472">Membrane</keyword>
<sequence>MSKQERENEQKLSRTAQEQIARQVERLCRHLDEPEAVVREFREEMTGNLTLSVEDLLAAGLPEVEAVRQALERFGEPQRVTEELESLYRIRKNYANWLLKTALVCGVLGMLVFGSFFAWNKGLHLIAVKQVNHELFADVEAGKVGTEITPEIKAKLQAAVDDNLSLRSASAVIRDMKRTVPFTYHYPANSPLDTTGGVQRVDGLFFYTFYTGAMIPIGDQGRGLDVSLQQWLFSSGYFMLGYVFVFAYWVLFAAWGILNVYSRRPITVFWALMIILFNALGYYAYLKLRQLSIFRPALAKS</sequence>
<feature type="transmembrane region" description="Helical" evidence="1">
    <location>
        <begin position="237"/>
        <end position="261"/>
    </location>
</feature>
<evidence type="ECO:0000313" key="2">
    <source>
        <dbReference type="EMBL" id="ARU62202.1"/>
    </source>
</evidence>
<proteinExistence type="predicted"/>
<dbReference type="EMBL" id="CP021434">
    <property type="protein sequence ID" value="ARU62202.1"/>
    <property type="molecule type" value="Genomic_DNA"/>
</dbReference>
<dbReference type="OrthoDB" id="2576401at2"/>
<dbReference type="KEGG" id="tum:CBW65_15205"/>
<dbReference type="RefSeq" id="WP_087457565.1">
    <property type="nucleotide sequence ID" value="NZ_CP021434.1"/>
</dbReference>
<evidence type="ECO:0000313" key="3">
    <source>
        <dbReference type="Proteomes" id="UP000195437"/>
    </source>
</evidence>
<feature type="transmembrane region" description="Helical" evidence="1">
    <location>
        <begin position="97"/>
        <end position="119"/>
    </location>
</feature>
<gene>
    <name evidence="2" type="ORF">CBW65_15205</name>
</gene>
<dbReference type="NCBIfam" id="NF038403">
    <property type="entry name" value="perm_prefix_1"/>
    <property type="match status" value="1"/>
</dbReference>
<dbReference type="Proteomes" id="UP000195437">
    <property type="component" value="Chromosome"/>
</dbReference>
<protein>
    <submittedName>
        <fullName evidence="2">Uncharacterized protein</fullName>
    </submittedName>
</protein>
<evidence type="ECO:0000256" key="1">
    <source>
        <dbReference type="SAM" id="Phobius"/>
    </source>
</evidence>
<keyword evidence="1" id="KW-0812">Transmembrane</keyword>
<dbReference type="AlphaFoldDB" id="A0A1Y0INN7"/>
<keyword evidence="3" id="KW-1185">Reference proteome</keyword>
<name>A0A1Y0INN7_9BACL</name>
<accession>A0A1Y0INN7</accession>
<dbReference type="InterPro" id="IPR047928">
    <property type="entry name" value="Perm_prefix_1"/>
</dbReference>
<keyword evidence="1" id="KW-1133">Transmembrane helix</keyword>
<feature type="transmembrane region" description="Helical" evidence="1">
    <location>
        <begin position="268"/>
        <end position="286"/>
    </location>
</feature>
<organism evidence="2 3">
    <name type="scientific">Tumebacillus avium</name>
    <dbReference type="NCBI Taxonomy" id="1903704"/>
    <lineage>
        <taxon>Bacteria</taxon>
        <taxon>Bacillati</taxon>
        <taxon>Bacillota</taxon>
        <taxon>Bacilli</taxon>
        <taxon>Bacillales</taxon>
        <taxon>Alicyclobacillaceae</taxon>
        <taxon>Tumebacillus</taxon>
    </lineage>
</organism>
<reference evidence="3" key="1">
    <citation type="submission" date="2017-05" db="EMBL/GenBank/DDBJ databases">
        <authorList>
            <person name="Sung H."/>
        </authorList>
    </citation>
    <scope>NUCLEOTIDE SEQUENCE [LARGE SCALE GENOMIC DNA]</scope>
    <source>
        <strain evidence="3">AR23208</strain>
    </source>
</reference>